<dbReference type="Proteomes" id="UP001222027">
    <property type="component" value="Unassembled WGS sequence"/>
</dbReference>
<comment type="caution">
    <text evidence="1">The sequence shown here is derived from an EMBL/GenBank/DDBJ whole genome shotgun (WGS) entry which is preliminary data.</text>
</comment>
<reference evidence="1 2" key="1">
    <citation type="submission" date="2022-12" db="EMBL/GenBank/DDBJ databases">
        <title>Chromosome-scale assembly of the Ensete ventricosum genome.</title>
        <authorList>
            <person name="Dussert Y."/>
            <person name="Stocks J."/>
            <person name="Wendawek A."/>
            <person name="Woldeyes F."/>
            <person name="Nichols R.A."/>
            <person name="Borrell J.S."/>
        </authorList>
    </citation>
    <scope>NUCLEOTIDE SEQUENCE [LARGE SCALE GENOMIC DNA]</scope>
    <source>
        <strain evidence="2">cv. Maze</strain>
        <tissue evidence="1">Seeds</tissue>
    </source>
</reference>
<evidence type="ECO:0000313" key="2">
    <source>
        <dbReference type="Proteomes" id="UP001222027"/>
    </source>
</evidence>
<evidence type="ECO:0000313" key="1">
    <source>
        <dbReference type="EMBL" id="KAJ8466929.1"/>
    </source>
</evidence>
<accession>A0AAV8QDQ1</accession>
<keyword evidence="2" id="KW-1185">Reference proteome</keyword>
<name>A0AAV8QDQ1_ENSVE</name>
<organism evidence="1 2">
    <name type="scientific">Ensete ventricosum</name>
    <name type="common">Abyssinian banana</name>
    <name type="synonym">Musa ensete</name>
    <dbReference type="NCBI Taxonomy" id="4639"/>
    <lineage>
        <taxon>Eukaryota</taxon>
        <taxon>Viridiplantae</taxon>
        <taxon>Streptophyta</taxon>
        <taxon>Embryophyta</taxon>
        <taxon>Tracheophyta</taxon>
        <taxon>Spermatophyta</taxon>
        <taxon>Magnoliopsida</taxon>
        <taxon>Liliopsida</taxon>
        <taxon>Zingiberales</taxon>
        <taxon>Musaceae</taxon>
        <taxon>Ensete</taxon>
    </lineage>
</organism>
<protein>
    <submittedName>
        <fullName evidence="1">Uncharacterized protein</fullName>
    </submittedName>
</protein>
<proteinExistence type="predicted"/>
<gene>
    <name evidence="1" type="ORF">OPV22_029481</name>
</gene>
<dbReference type="EMBL" id="JAQQAF010000008">
    <property type="protein sequence ID" value="KAJ8466929.1"/>
    <property type="molecule type" value="Genomic_DNA"/>
</dbReference>
<dbReference type="AlphaFoldDB" id="A0AAV8QDQ1"/>
<sequence length="91" mass="10231">MLMKPHKQEEIHVECMISRTMQGVRNSSELCYSSDTMSISSAECTFLLYGFYSLATISSSHLLPCYFPARILYLTAALCGGTQSTVEHKKR</sequence>